<gene>
    <name evidence="1" type="ORF">AVEN_81195_1</name>
</gene>
<protein>
    <submittedName>
        <fullName evidence="1">Uncharacterized protein</fullName>
    </submittedName>
</protein>
<dbReference type="Proteomes" id="UP000499080">
    <property type="component" value="Unassembled WGS sequence"/>
</dbReference>
<reference evidence="1 2" key="1">
    <citation type="journal article" date="2019" name="Sci. Rep.">
        <title>Orb-weaving spider Araneus ventricosus genome elucidates the spidroin gene catalogue.</title>
        <authorList>
            <person name="Kono N."/>
            <person name="Nakamura H."/>
            <person name="Ohtoshi R."/>
            <person name="Moran D.A.P."/>
            <person name="Shinohara A."/>
            <person name="Yoshida Y."/>
            <person name="Fujiwara M."/>
            <person name="Mori M."/>
            <person name="Tomita M."/>
            <person name="Arakawa K."/>
        </authorList>
    </citation>
    <scope>NUCLEOTIDE SEQUENCE [LARGE SCALE GENOMIC DNA]</scope>
</reference>
<accession>A0A4Y1ZUB2</accession>
<keyword evidence="2" id="KW-1185">Reference proteome</keyword>
<comment type="caution">
    <text evidence="1">The sequence shown here is derived from an EMBL/GenBank/DDBJ whole genome shotgun (WGS) entry which is preliminary data.</text>
</comment>
<sequence length="107" mass="12074">MSLSYQIPNLGHKVARVVVGDSDTHDMRMVFEQIIVYILQKTGHMVKRPVGYFTSEHVLEVISCSLAKYPTGYRTAESRSLLSTTQPSGEPRLSEKGNIFECYTYAL</sequence>
<proteinExistence type="predicted"/>
<evidence type="ECO:0000313" key="2">
    <source>
        <dbReference type="Proteomes" id="UP000499080"/>
    </source>
</evidence>
<evidence type="ECO:0000313" key="1">
    <source>
        <dbReference type="EMBL" id="GBL68593.1"/>
    </source>
</evidence>
<dbReference type="EMBL" id="BGPR01078053">
    <property type="protein sequence ID" value="GBL68593.1"/>
    <property type="molecule type" value="Genomic_DNA"/>
</dbReference>
<name>A0A4Y1ZUB2_ARAVE</name>
<organism evidence="1 2">
    <name type="scientific">Araneus ventricosus</name>
    <name type="common">Orbweaver spider</name>
    <name type="synonym">Epeira ventricosa</name>
    <dbReference type="NCBI Taxonomy" id="182803"/>
    <lineage>
        <taxon>Eukaryota</taxon>
        <taxon>Metazoa</taxon>
        <taxon>Ecdysozoa</taxon>
        <taxon>Arthropoda</taxon>
        <taxon>Chelicerata</taxon>
        <taxon>Arachnida</taxon>
        <taxon>Araneae</taxon>
        <taxon>Araneomorphae</taxon>
        <taxon>Entelegynae</taxon>
        <taxon>Araneoidea</taxon>
        <taxon>Araneidae</taxon>
        <taxon>Araneus</taxon>
    </lineage>
</organism>
<dbReference type="AlphaFoldDB" id="A0A4Y1ZUB2"/>